<dbReference type="InParanoid" id="K3WZB6"/>
<dbReference type="GO" id="GO:0016485">
    <property type="term" value="P:protein processing"/>
    <property type="evidence" value="ECO:0007669"/>
    <property type="project" value="TreeGrafter"/>
</dbReference>
<dbReference type="AlphaFoldDB" id="K3WZB6"/>
<comment type="similarity">
    <text evidence="1 2">Belongs to the peptidase M14 family.</text>
</comment>
<dbReference type="SMART" id="SM00631">
    <property type="entry name" value="Zn_pept"/>
    <property type="match status" value="1"/>
</dbReference>
<name>K3WZB6_GLOUD</name>
<dbReference type="VEuPathDB" id="FungiDB:PYU1_G010295"/>
<evidence type="ECO:0000313" key="5">
    <source>
        <dbReference type="EnsemblProtists" id="PYU1_T010315"/>
    </source>
</evidence>
<dbReference type="STRING" id="431595.K3WZB6"/>
<evidence type="ECO:0000256" key="2">
    <source>
        <dbReference type="PROSITE-ProRule" id="PRU01379"/>
    </source>
</evidence>
<dbReference type="InterPro" id="IPR057246">
    <property type="entry name" value="CARBOXYPEPT_ZN_1"/>
</dbReference>
<accession>K3WZB6</accession>
<reference evidence="6" key="2">
    <citation type="submission" date="2010-04" db="EMBL/GenBank/DDBJ databases">
        <authorList>
            <person name="Buell R."/>
            <person name="Hamilton J."/>
            <person name="Hostetler J."/>
        </authorList>
    </citation>
    <scope>NUCLEOTIDE SEQUENCE [LARGE SCALE GENOMIC DNA]</scope>
    <source>
        <strain evidence="6">DAOM:BR144</strain>
    </source>
</reference>
<dbReference type="InterPro" id="IPR000834">
    <property type="entry name" value="Peptidase_M14"/>
</dbReference>
<evidence type="ECO:0000259" key="4">
    <source>
        <dbReference type="PROSITE" id="PS52035"/>
    </source>
</evidence>
<dbReference type="Gene3D" id="3.40.630.10">
    <property type="entry name" value="Zn peptidases"/>
    <property type="match status" value="1"/>
</dbReference>
<dbReference type="OMA" id="KECMETT"/>
<feature type="signal peptide" evidence="3">
    <location>
        <begin position="1"/>
        <end position="17"/>
    </location>
</feature>
<dbReference type="CDD" id="cd00596">
    <property type="entry name" value="Peptidase_M14_like"/>
    <property type="match status" value="1"/>
</dbReference>
<dbReference type="GO" id="GO:0008270">
    <property type="term" value="F:zinc ion binding"/>
    <property type="evidence" value="ECO:0007669"/>
    <property type="project" value="InterPro"/>
</dbReference>
<evidence type="ECO:0000313" key="6">
    <source>
        <dbReference type="Proteomes" id="UP000019132"/>
    </source>
</evidence>
<feature type="domain" description="Peptidase M14" evidence="4">
    <location>
        <begin position="22"/>
        <end position="300"/>
    </location>
</feature>
<dbReference type="PANTHER" id="PTHR11532:SF57">
    <property type="entry name" value="CARBOXYPEPTIDASE D, B"/>
    <property type="match status" value="1"/>
</dbReference>
<reference evidence="6" key="1">
    <citation type="journal article" date="2010" name="Genome Biol.">
        <title>Genome sequence of the necrotrophic plant pathogen Pythium ultimum reveals original pathogenicity mechanisms and effector repertoire.</title>
        <authorList>
            <person name="Levesque C.A."/>
            <person name="Brouwer H."/>
            <person name="Cano L."/>
            <person name="Hamilton J.P."/>
            <person name="Holt C."/>
            <person name="Huitema E."/>
            <person name="Raffaele S."/>
            <person name="Robideau G.P."/>
            <person name="Thines M."/>
            <person name="Win J."/>
            <person name="Zerillo M.M."/>
            <person name="Beakes G.W."/>
            <person name="Boore J.L."/>
            <person name="Busam D."/>
            <person name="Dumas B."/>
            <person name="Ferriera S."/>
            <person name="Fuerstenberg S.I."/>
            <person name="Gachon C.M."/>
            <person name="Gaulin E."/>
            <person name="Govers F."/>
            <person name="Grenville-Briggs L."/>
            <person name="Horner N."/>
            <person name="Hostetler J."/>
            <person name="Jiang R.H."/>
            <person name="Johnson J."/>
            <person name="Krajaejun T."/>
            <person name="Lin H."/>
            <person name="Meijer H.J."/>
            <person name="Moore B."/>
            <person name="Morris P."/>
            <person name="Phuntmart V."/>
            <person name="Puiu D."/>
            <person name="Shetty J."/>
            <person name="Stajich J.E."/>
            <person name="Tripathy S."/>
            <person name="Wawra S."/>
            <person name="van West P."/>
            <person name="Whitty B.R."/>
            <person name="Coutinho P.M."/>
            <person name="Henrissat B."/>
            <person name="Martin F."/>
            <person name="Thomas P.D."/>
            <person name="Tyler B.M."/>
            <person name="De Vries R.P."/>
            <person name="Kamoun S."/>
            <person name="Yandell M."/>
            <person name="Tisserat N."/>
            <person name="Buell C.R."/>
        </authorList>
    </citation>
    <scope>NUCLEOTIDE SEQUENCE</scope>
    <source>
        <strain evidence="6">DAOM:BR144</strain>
    </source>
</reference>
<dbReference type="PROSITE" id="PS00132">
    <property type="entry name" value="CARBOXYPEPT_ZN_1"/>
    <property type="match status" value="1"/>
</dbReference>
<keyword evidence="6" id="KW-1185">Reference proteome</keyword>
<proteinExistence type="inferred from homology"/>
<dbReference type="GO" id="GO:0006518">
    <property type="term" value="P:peptide metabolic process"/>
    <property type="evidence" value="ECO:0007669"/>
    <property type="project" value="TreeGrafter"/>
</dbReference>
<dbReference type="PANTHER" id="PTHR11532">
    <property type="entry name" value="PROTEASE M14 CARBOXYPEPTIDASE"/>
    <property type="match status" value="1"/>
</dbReference>
<dbReference type="GO" id="GO:0004181">
    <property type="term" value="F:metallocarboxypeptidase activity"/>
    <property type="evidence" value="ECO:0007669"/>
    <property type="project" value="InterPro"/>
</dbReference>
<dbReference type="EMBL" id="GL376602">
    <property type="status" value="NOT_ANNOTATED_CDS"/>
    <property type="molecule type" value="Genomic_DNA"/>
</dbReference>
<protein>
    <recommendedName>
        <fullName evidence="4">Peptidase M14 domain-containing protein</fullName>
    </recommendedName>
</protein>
<dbReference type="PROSITE" id="PS52035">
    <property type="entry name" value="PEPTIDASE_M14"/>
    <property type="match status" value="1"/>
</dbReference>
<sequence length="513" mass="56138">MQLWSSVVAAAALVASALLPHQPRPPTDTEPKYPSFVELYSAQSKYGIPLRSELACVRGGVSAPCQHYVIEITDESTLPDAQRPEVFISGALHGDERVGPQTAIALAEFLLDHAGRADGNPWIKRLVQTRRVVIMPTTNAYGYEKNVRAENGYDPNRDFNYNKGSTCFQTIVARAVNEVWRDHLFQLSITFHGGTRSISYEWGSTNHVRSSGGSQRSPDDRGQWYMAKGMSRYGGKFQEDSTYYPDGPMNDIVYAVDGGMEDWAYAASWENSYTTPRPIGVCNPTTYGGYAAAKSSYNSATHRSFNILIETSTAKQPTAASLGTNATLSAALLADYLPSSTTLGHVARNLRISLMYIDLVQPYVAWKIAPTTATAGTATSLQWEVSGSITVDSTRLQVSQSPDFSSAADTTVQAGVTRWYHPDFKTSTSTNKGLFTESVTFAAPGKYYVRAVASVDKDWAAQETGANIPVPNVKPQTHVVNARTNPMWNYEFNGRKVTGKTEWTSPVLDVVVA</sequence>
<keyword evidence="3" id="KW-0732">Signal</keyword>
<feature type="chain" id="PRO_5003872617" description="Peptidase M14 domain-containing protein" evidence="3">
    <location>
        <begin position="18"/>
        <end position="513"/>
    </location>
</feature>
<comment type="caution">
    <text evidence="2">Lacks conserved residue(s) required for the propagation of feature annotation.</text>
</comment>
<dbReference type="SUPFAM" id="SSF53187">
    <property type="entry name" value="Zn-dependent exopeptidases"/>
    <property type="match status" value="1"/>
</dbReference>
<dbReference type="HOGENOM" id="CLU_019493_1_0_1"/>
<evidence type="ECO:0000256" key="1">
    <source>
        <dbReference type="ARBA" id="ARBA00005988"/>
    </source>
</evidence>
<organism evidence="5 6">
    <name type="scientific">Globisporangium ultimum (strain ATCC 200006 / CBS 805.95 / DAOM BR144)</name>
    <name type="common">Pythium ultimum</name>
    <dbReference type="NCBI Taxonomy" id="431595"/>
    <lineage>
        <taxon>Eukaryota</taxon>
        <taxon>Sar</taxon>
        <taxon>Stramenopiles</taxon>
        <taxon>Oomycota</taxon>
        <taxon>Peronosporomycetes</taxon>
        <taxon>Pythiales</taxon>
        <taxon>Pythiaceae</taxon>
        <taxon>Globisporangium</taxon>
    </lineage>
</organism>
<dbReference type="GO" id="GO:0005615">
    <property type="term" value="C:extracellular space"/>
    <property type="evidence" value="ECO:0007669"/>
    <property type="project" value="TreeGrafter"/>
</dbReference>
<dbReference type="Pfam" id="PF00246">
    <property type="entry name" value="Peptidase_M14"/>
    <property type="match status" value="1"/>
</dbReference>
<dbReference type="EnsemblProtists" id="PYU1_T010315">
    <property type="protein sequence ID" value="PYU1_T010315"/>
    <property type="gene ID" value="PYU1_G010295"/>
</dbReference>
<evidence type="ECO:0000256" key="3">
    <source>
        <dbReference type="SAM" id="SignalP"/>
    </source>
</evidence>
<dbReference type="Proteomes" id="UP000019132">
    <property type="component" value="Unassembled WGS sequence"/>
</dbReference>
<dbReference type="InterPro" id="IPR050753">
    <property type="entry name" value="Peptidase_M14_domain"/>
</dbReference>
<dbReference type="eggNOG" id="KOG2649">
    <property type="taxonomic scope" value="Eukaryota"/>
</dbReference>
<reference evidence="5" key="3">
    <citation type="submission" date="2015-02" db="UniProtKB">
        <authorList>
            <consortium name="EnsemblProtists"/>
        </authorList>
    </citation>
    <scope>IDENTIFICATION</scope>
    <source>
        <strain evidence="5">DAOM BR144</strain>
    </source>
</reference>